<feature type="domain" description="PRANC" evidence="5">
    <location>
        <begin position="428"/>
        <end position="518"/>
    </location>
</feature>
<evidence type="ECO:0000259" key="5">
    <source>
        <dbReference type="Pfam" id="PF09372"/>
    </source>
</evidence>
<dbReference type="Pfam" id="PF12796">
    <property type="entry name" value="Ank_2"/>
    <property type="match status" value="2"/>
</dbReference>
<dbReference type="Pfam" id="PF09372">
    <property type="entry name" value="PRANC"/>
    <property type="match status" value="1"/>
</dbReference>
<evidence type="ECO:0000256" key="3">
    <source>
        <dbReference type="PROSITE-ProRule" id="PRU00023"/>
    </source>
</evidence>
<name>A0A2H4X221_9POXV</name>
<feature type="coiled-coil region" evidence="4">
    <location>
        <begin position="161"/>
        <end position="188"/>
    </location>
</feature>
<dbReference type="PANTHER" id="PTHR24173:SF83">
    <property type="entry name" value="SOCS BOX DOMAIN-CONTAINING PROTEIN"/>
    <property type="match status" value="1"/>
</dbReference>
<evidence type="ECO:0000256" key="4">
    <source>
        <dbReference type="SAM" id="Coils"/>
    </source>
</evidence>
<dbReference type="PROSITE" id="PS50088">
    <property type="entry name" value="ANK_REPEAT"/>
    <property type="match status" value="2"/>
</dbReference>
<feature type="repeat" description="ANK" evidence="3">
    <location>
        <begin position="290"/>
        <end position="322"/>
    </location>
</feature>
<evidence type="ECO:0000256" key="2">
    <source>
        <dbReference type="ARBA" id="ARBA00023043"/>
    </source>
</evidence>
<keyword evidence="2 3" id="KW-0040">ANK repeat</keyword>
<dbReference type="EMBL" id="MF678796">
    <property type="protein sequence ID" value="AUD40112.1"/>
    <property type="molecule type" value="Genomic_DNA"/>
</dbReference>
<evidence type="ECO:0000256" key="1">
    <source>
        <dbReference type="ARBA" id="ARBA00022737"/>
    </source>
</evidence>
<protein>
    <submittedName>
        <fullName evidence="6">Ankyrin repeat family protein</fullName>
    </submittedName>
</protein>
<dbReference type="InterPro" id="IPR002110">
    <property type="entry name" value="Ankyrin_rpt"/>
</dbReference>
<keyword evidence="7" id="KW-1185">Reference proteome</keyword>
<dbReference type="SMART" id="SM00248">
    <property type="entry name" value="ANK"/>
    <property type="match status" value="5"/>
</dbReference>
<dbReference type="InterPro" id="IPR018272">
    <property type="entry name" value="PRANC_domain"/>
</dbReference>
<gene>
    <name evidence="6" type="ORF">fgpv_005</name>
</gene>
<dbReference type="PROSITE" id="PS50297">
    <property type="entry name" value="ANK_REP_REGION"/>
    <property type="match status" value="2"/>
</dbReference>
<evidence type="ECO:0000313" key="6">
    <source>
        <dbReference type="EMBL" id="AUD40112.1"/>
    </source>
</evidence>
<sequence>MDLAKIYRSMFTESDDEVIKKVIDYELNYDDDRYGDEYYTHYKYKNIDELDDEDDAFKYDMVSRYNSTIHLAAQARRFNVVKALLDYRYSTPNELESSLARSPLHLVASIPNLDYMTLCLFTRDDENDLEIIREHVLSAERMNLSKSVIIPIIREVFKGNKDLSDQDIKNLAEEVNNEELKIAKLLLDEGVRIDEADVYRTTALHRAAMSGKTDMVKLLIDYGACTSLEAINEITFSDYVLESDNIELCKYILDDNKDSDILCKAIGKNSVNIAKYLISLGYKVTSKDEYDNTPLHYACKIGNHDLVKTIVELGADVNATNLFRRNPIYGSTDPKITNTMLEHDAEVNLLDKYGISILRRTEKYKKSTEVIISYMAMKCFKNPEEYKYKGFELNMNKINSSTLLRNFMTSCEEELQVIDNIKLNSRHSLLIFINGDFKILSKLVKNPAITRLDTSEFKIYGDKIKNNIQYSIERLNSIETSVYKIDDVLQCSDWKYLPVEVQYSIVSLLDDKDLSIISNM</sequence>
<dbReference type="SUPFAM" id="SSF48403">
    <property type="entry name" value="Ankyrin repeat"/>
    <property type="match status" value="1"/>
</dbReference>
<evidence type="ECO:0000313" key="7">
    <source>
        <dbReference type="Proteomes" id="UP000235762"/>
    </source>
</evidence>
<accession>A0A2H4X221</accession>
<dbReference type="PANTHER" id="PTHR24173">
    <property type="entry name" value="ANKYRIN REPEAT CONTAINING"/>
    <property type="match status" value="1"/>
</dbReference>
<dbReference type="InterPro" id="IPR036770">
    <property type="entry name" value="Ankyrin_rpt-contain_sf"/>
</dbReference>
<reference evidence="6 7" key="1">
    <citation type="journal article" date="2017" name="BMC Genomics">
        <title>Comparative analysis of avian poxvirus genomes, including a novel poxvirus from lesser flamingos (Phoenicopterus minor), highlights the lack of conservation of the central region.</title>
        <authorList>
            <person name="Carulei O."/>
            <person name="Douglass N."/>
            <person name="Williamson A.L."/>
        </authorList>
    </citation>
    <scope>NUCLEOTIDE SEQUENCE [LARGE SCALE GENOMIC DNA]</scope>
    <source>
        <strain evidence="6">FGPVKD09</strain>
    </source>
</reference>
<keyword evidence="1" id="KW-0677">Repeat</keyword>
<proteinExistence type="predicted"/>
<dbReference type="Proteomes" id="UP000235762">
    <property type="component" value="Segment"/>
</dbReference>
<keyword evidence="4" id="KW-0175">Coiled coil</keyword>
<organism evidence="6 7">
    <name type="scientific">Flamingopox virus FGPVKD09</name>
    <dbReference type="NCBI Taxonomy" id="2059380"/>
    <lineage>
        <taxon>Viruses</taxon>
        <taxon>Varidnaviria</taxon>
        <taxon>Bamfordvirae</taxon>
        <taxon>Nucleocytoviricota</taxon>
        <taxon>Pokkesviricetes</taxon>
        <taxon>Chitovirales</taxon>
        <taxon>Poxviridae</taxon>
        <taxon>Chordopoxvirinae</taxon>
        <taxon>Avipoxvirus</taxon>
    </lineage>
</organism>
<dbReference type="Gene3D" id="1.25.40.20">
    <property type="entry name" value="Ankyrin repeat-containing domain"/>
    <property type="match status" value="2"/>
</dbReference>
<feature type="repeat" description="ANK" evidence="3">
    <location>
        <begin position="199"/>
        <end position="224"/>
    </location>
</feature>